<reference evidence="2" key="1">
    <citation type="submission" date="2022-11" db="EMBL/GenBank/DDBJ databases">
        <authorList>
            <person name="Hyden B.L."/>
            <person name="Feng K."/>
            <person name="Yates T."/>
            <person name="Jawdy S."/>
            <person name="Smart L.B."/>
            <person name="Muchero W."/>
        </authorList>
    </citation>
    <scope>NUCLEOTIDE SEQUENCE</scope>
    <source>
        <tissue evidence="2">Shoot tip</tissue>
    </source>
</reference>
<sequence>MIPTLLQGTHHQRLRHHHTKGTRHRHLQGIQDTHHRGHHHTKGTRHHHLQGIQDTHHRGHHVGTKGISLKGIHRPQLRHSTSSVVIMNITNTRIIMMVAPRFYVD</sequence>
<feature type="non-terminal residue" evidence="2">
    <location>
        <position position="1"/>
    </location>
</feature>
<evidence type="ECO:0000256" key="1">
    <source>
        <dbReference type="SAM" id="MobiDB-lite"/>
    </source>
</evidence>
<proteinExistence type="predicted"/>
<accession>A0A9Q0PNE1</accession>
<dbReference type="AlphaFoldDB" id="A0A9Q0PNE1"/>
<feature type="region of interest" description="Disordered" evidence="1">
    <location>
        <begin position="1"/>
        <end position="62"/>
    </location>
</feature>
<organism evidence="2 3">
    <name type="scientific">Salix koriyanagi</name>
    <dbReference type="NCBI Taxonomy" id="2511006"/>
    <lineage>
        <taxon>Eukaryota</taxon>
        <taxon>Viridiplantae</taxon>
        <taxon>Streptophyta</taxon>
        <taxon>Embryophyta</taxon>
        <taxon>Tracheophyta</taxon>
        <taxon>Spermatophyta</taxon>
        <taxon>Magnoliopsida</taxon>
        <taxon>eudicotyledons</taxon>
        <taxon>Gunneridae</taxon>
        <taxon>Pentapetalae</taxon>
        <taxon>rosids</taxon>
        <taxon>fabids</taxon>
        <taxon>Malpighiales</taxon>
        <taxon>Salicaceae</taxon>
        <taxon>Saliceae</taxon>
        <taxon>Salix</taxon>
    </lineage>
</organism>
<keyword evidence="3" id="KW-1185">Reference proteome</keyword>
<feature type="compositionally biased region" description="Basic residues" evidence="1">
    <location>
        <begin position="35"/>
        <end position="49"/>
    </location>
</feature>
<protein>
    <submittedName>
        <fullName evidence="2">Uncharacterized protein</fullName>
    </submittedName>
</protein>
<comment type="caution">
    <text evidence="2">The sequence shown here is derived from an EMBL/GenBank/DDBJ whole genome shotgun (WGS) entry which is preliminary data.</text>
</comment>
<reference evidence="2" key="2">
    <citation type="journal article" date="2023" name="Int. J. Mol. Sci.">
        <title>De Novo Assembly and Annotation of 11 Diverse Shrub Willow (Salix) Genomes Reveals Novel Gene Organization in Sex-Linked Regions.</title>
        <authorList>
            <person name="Hyden B."/>
            <person name="Feng K."/>
            <person name="Yates T.B."/>
            <person name="Jawdy S."/>
            <person name="Cereghino C."/>
            <person name="Smart L.B."/>
            <person name="Muchero W."/>
        </authorList>
    </citation>
    <scope>NUCLEOTIDE SEQUENCE</scope>
    <source>
        <tissue evidence="2">Shoot tip</tissue>
    </source>
</reference>
<dbReference type="EMBL" id="JAPFFM010000018">
    <property type="protein sequence ID" value="KAJ6691236.1"/>
    <property type="molecule type" value="Genomic_DNA"/>
</dbReference>
<evidence type="ECO:0000313" key="3">
    <source>
        <dbReference type="Proteomes" id="UP001151752"/>
    </source>
</evidence>
<feature type="compositionally biased region" description="Basic residues" evidence="1">
    <location>
        <begin position="10"/>
        <end position="27"/>
    </location>
</feature>
<gene>
    <name evidence="2" type="ORF">OIU74_015847</name>
</gene>
<name>A0A9Q0PNE1_9ROSI</name>
<evidence type="ECO:0000313" key="2">
    <source>
        <dbReference type="EMBL" id="KAJ6691236.1"/>
    </source>
</evidence>
<dbReference type="Proteomes" id="UP001151752">
    <property type="component" value="Chromosome 17"/>
</dbReference>